<organism evidence="2 3">
    <name type="scientific">Pseudolactococcus piscium MKFS47</name>
    <dbReference type="NCBI Taxonomy" id="297352"/>
    <lineage>
        <taxon>Bacteria</taxon>
        <taxon>Bacillati</taxon>
        <taxon>Bacillota</taxon>
        <taxon>Bacilli</taxon>
        <taxon>Lactobacillales</taxon>
        <taxon>Streptococcaceae</taxon>
        <taxon>Pseudolactococcus</taxon>
    </lineage>
</organism>
<protein>
    <submittedName>
        <fullName evidence="2">Helix-turn-helix XRE-family transcriptional regulator</fullName>
    </submittedName>
</protein>
<evidence type="ECO:0000259" key="1">
    <source>
        <dbReference type="PROSITE" id="PS50943"/>
    </source>
</evidence>
<dbReference type="AlphaFoldDB" id="A0A0D6DYR3"/>
<dbReference type="KEGG" id="lpk:LACPI_1897"/>
<dbReference type="InterPro" id="IPR010982">
    <property type="entry name" value="Lambda_DNA-bd_dom_sf"/>
</dbReference>
<sequence>MDKKQIGLTLKQQRKRLGWTQKELAKGICSQALLSHLEAGDYMPAAHIFIALYQKLGLTESLMTLETYFPISSTPALNDRCESLCRAHHYDALKKFLLADETINTIRDTDFQAYYYYLGVAQIQLGDPLAAKVHLKLALAETEKTSAIARLSLACLGGIAAQAQQVKEATDYFDQAFDLLNETANSRYDENVNALFYIKAYSQKLLKQNTDALNTLEAGIIFAANHHSHYMISNFYYLAALLVDADISKQYQHNSQLIESLYHEKVFDNI</sequence>
<dbReference type="Gene3D" id="1.25.40.10">
    <property type="entry name" value="Tetratricopeptide repeat domain"/>
    <property type="match status" value="1"/>
</dbReference>
<reference evidence="3" key="1">
    <citation type="submission" date="2015-01" db="EMBL/GenBank/DDBJ databases">
        <authorList>
            <person name="Andreevskaya M."/>
        </authorList>
    </citation>
    <scope>NUCLEOTIDE SEQUENCE [LARGE SCALE GENOMIC DNA]</scope>
    <source>
        <strain evidence="3">MKFS47</strain>
    </source>
</reference>
<dbReference type="EMBL" id="LN774769">
    <property type="protein sequence ID" value="CEN29097.1"/>
    <property type="molecule type" value="Genomic_DNA"/>
</dbReference>
<dbReference type="SUPFAM" id="SSF47413">
    <property type="entry name" value="lambda repressor-like DNA-binding domains"/>
    <property type="match status" value="1"/>
</dbReference>
<dbReference type="SMART" id="SM00530">
    <property type="entry name" value="HTH_XRE"/>
    <property type="match status" value="1"/>
</dbReference>
<dbReference type="Pfam" id="PF01381">
    <property type="entry name" value="HTH_3"/>
    <property type="match status" value="1"/>
</dbReference>
<dbReference type="PROSITE" id="PS50943">
    <property type="entry name" value="HTH_CROC1"/>
    <property type="match status" value="1"/>
</dbReference>
<dbReference type="PANTHER" id="PTHR37038">
    <property type="entry name" value="TRANSCRIPTIONAL REGULATOR-RELATED"/>
    <property type="match status" value="1"/>
</dbReference>
<dbReference type="InterPro" id="IPR053163">
    <property type="entry name" value="HTH-type_regulator_Rgg"/>
</dbReference>
<dbReference type="CDD" id="cd00093">
    <property type="entry name" value="HTH_XRE"/>
    <property type="match status" value="1"/>
</dbReference>
<dbReference type="PANTHER" id="PTHR37038:SF14">
    <property type="entry name" value="TRANSCRIPTIONAL ACTIVATOR"/>
    <property type="match status" value="1"/>
</dbReference>
<dbReference type="GO" id="GO:0003677">
    <property type="term" value="F:DNA binding"/>
    <property type="evidence" value="ECO:0007669"/>
    <property type="project" value="InterPro"/>
</dbReference>
<accession>A0A0D6DYR3</accession>
<proteinExistence type="predicted"/>
<dbReference type="Proteomes" id="UP000033166">
    <property type="component" value="Chromosome I"/>
</dbReference>
<dbReference type="HOGENOM" id="CLU_053304_1_0_9"/>
<name>A0A0D6DYR3_9LACT</name>
<dbReference type="InterPro" id="IPR011990">
    <property type="entry name" value="TPR-like_helical_dom_sf"/>
</dbReference>
<feature type="domain" description="HTH cro/C1-type" evidence="1">
    <location>
        <begin position="10"/>
        <end position="62"/>
    </location>
</feature>
<dbReference type="InterPro" id="IPR001387">
    <property type="entry name" value="Cro/C1-type_HTH"/>
</dbReference>
<dbReference type="RefSeq" id="WP_047916109.1">
    <property type="nucleotide sequence ID" value="NZ_LN774769.1"/>
</dbReference>
<gene>
    <name evidence="2" type="ORF">LACPI_1897</name>
</gene>
<evidence type="ECO:0000313" key="3">
    <source>
        <dbReference type="Proteomes" id="UP000033166"/>
    </source>
</evidence>
<evidence type="ECO:0000313" key="2">
    <source>
        <dbReference type="EMBL" id="CEN29097.1"/>
    </source>
</evidence>